<dbReference type="InterPro" id="IPR050331">
    <property type="entry name" value="Zinc_finger"/>
</dbReference>
<feature type="domain" description="C2H2-type" evidence="9">
    <location>
        <begin position="10"/>
        <end position="37"/>
    </location>
</feature>
<dbReference type="FunFam" id="3.30.160.60:FF:000710">
    <property type="entry name" value="Zinc finger protein 768"/>
    <property type="match status" value="1"/>
</dbReference>
<gene>
    <name evidence="11" type="primary">LOC114828273</name>
</gene>
<dbReference type="SUPFAM" id="SSF57667">
    <property type="entry name" value="beta-beta-alpha zinc fingers"/>
    <property type="match status" value="3"/>
</dbReference>
<dbReference type="PANTHER" id="PTHR16515">
    <property type="entry name" value="PR DOMAIN ZINC FINGER PROTEIN"/>
    <property type="match status" value="1"/>
</dbReference>
<organism evidence="10 11">
    <name type="scientific">Galendromus occidentalis</name>
    <name type="common">western predatory mite</name>
    <dbReference type="NCBI Taxonomy" id="34638"/>
    <lineage>
        <taxon>Eukaryota</taxon>
        <taxon>Metazoa</taxon>
        <taxon>Ecdysozoa</taxon>
        <taxon>Arthropoda</taxon>
        <taxon>Chelicerata</taxon>
        <taxon>Arachnida</taxon>
        <taxon>Acari</taxon>
        <taxon>Parasitiformes</taxon>
        <taxon>Mesostigmata</taxon>
        <taxon>Gamasina</taxon>
        <taxon>Phytoseioidea</taxon>
        <taxon>Phytoseiidae</taxon>
        <taxon>Typhlodrominae</taxon>
        <taxon>Galendromus</taxon>
    </lineage>
</organism>
<dbReference type="GeneID" id="114828273"/>
<keyword evidence="2" id="KW-0479">Metal-binding</keyword>
<feature type="domain" description="C2H2-type" evidence="9">
    <location>
        <begin position="38"/>
        <end position="61"/>
    </location>
</feature>
<reference evidence="11" key="1">
    <citation type="submission" date="2025-08" db="UniProtKB">
        <authorList>
            <consortium name="RefSeq"/>
        </authorList>
    </citation>
    <scope>IDENTIFICATION</scope>
</reference>
<evidence type="ECO:0000256" key="5">
    <source>
        <dbReference type="ARBA" id="ARBA00022833"/>
    </source>
</evidence>
<evidence type="ECO:0000313" key="10">
    <source>
        <dbReference type="Proteomes" id="UP000694867"/>
    </source>
</evidence>
<feature type="domain" description="C2H2-type" evidence="9">
    <location>
        <begin position="223"/>
        <end position="251"/>
    </location>
</feature>
<name>A0AAJ7SFJ1_9ACAR</name>
<dbReference type="GO" id="GO:0005634">
    <property type="term" value="C:nucleus"/>
    <property type="evidence" value="ECO:0007669"/>
    <property type="project" value="UniProtKB-SubCell"/>
</dbReference>
<sequence>MDAHSMQKGHRCTFCDKLFVDKNKMIRHERIHTGERPFSCLHCNMTFNQKSSLHRHVKVRHFDLLQGFNVQLTSFKPVAYFKEEEEDECNGIAPVQFVEAYESSPELLMKHQCPICFRKFANRRNQENHIRSAHTREKPYKCFFCVKRFCAPNTRGMHMRRHHPERCLPIGHPTSRPLKSLRISIDSALEINDSEWFHSPPPDWRGWTLEPLAPPLETGTRRVQCHVCRRWMSGKQALEGHIRSRHTGERPYPCTLCGKAFATTPALRLHEHRNH</sequence>
<dbReference type="AlphaFoldDB" id="A0AAJ7SFJ1"/>
<evidence type="ECO:0000256" key="6">
    <source>
        <dbReference type="ARBA" id="ARBA00023125"/>
    </source>
</evidence>
<keyword evidence="10" id="KW-1185">Reference proteome</keyword>
<evidence type="ECO:0000256" key="7">
    <source>
        <dbReference type="ARBA" id="ARBA00023242"/>
    </source>
</evidence>
<feature type="domain" description="C2H2-type" evidence="9">
    <location>
        <begin position="252"/>
        <end position="275"/>
    </location>
</feature>
<keyword evidence="7" id="KW-0539">Nucleus</keyword>
<dbReference type="GO" id="GO:0010468">
    <property type="term" value="P:regulation of gene expression"/>
    <property type="evidence" value="ECO:0007669"/>
    <property type="project" value="TreeGrafter"/>
</dbReference>
<evidence type="ECO:0000313" key="11">
    <source>
        <dbReference type="RefSeq" id="XP_028967569.1"/>
    </source>
</evidence>
<feature type="domain" description="C2H2-type" evidence="9">
    <location>
        <begin position="111"/>
        <end position="139"/>
    </location>
</feature>
<dbReference type="GO" id="GO:0003677">
    <property type="term" value="F:DNA binding"/>
    <property type="evidence" value="ECO:0007669"/>
    <property type="project" value="UniProtKB-KW"/>
</dbReference>
<dbReference type="InterPro" id="IPR036236">
    <property type="entry name" value="Znf_C2H2_sf"/>
</dbReference>
<evidence type="ECO:0000256" key="8">
    <source>
        <dbReference type="PROSITE-ProRule" id="PRU00042"/>
    </source>
</evidence>
<comment type="subcellular location">
    <subcellularLocation>
        <location evidence="1">Nucleus</location>
    </subcellularLocation>
</comment>
<feature type="domain" description="C2H2-type" evidence="9">
    <location>
        <begin position="140"/>
        <end position="167"/>
    </location>
</feature>
<dbReference type="SMART" id="SM00355">
    <property type="entry name" value="ZnF_C2H2"/>
    <property type="match status" value="6"/>
</dbReference>
<protein>
    <submittedName>
        <fullName evidence="11">Zinc finger protein 569-like</fullName>
    </submittedName>
</protein>
<keyword evidence="4 8" id="KW-0863">Zinc-finger</keyword>
<dbReference type="InterPro" id="IPR013087">
    <property type="entry name" value="Znf_C2H2_type"/>
</dbReference>
<dbReference type="Gene3D" id="3.30.160.60">
    <property type="entry name" value="Classic Zinc Finger"/>
    <property type="match status" value="5"/>
</dbReference>
<accession>A0AAJ7SFJ1</accession>
<dbReference type="KEGG" id="goe:114828273"/>
<keyword evidence="3" id="KW-0677">Repeat</keyword>
<keyword evidence="6" id="KW-0238">DNA-binding</keyword>
<dbReference type="GO" id="GO:0008270">
    <property type="term" value="F:zinc ion binding"/>
    <property type="evidence" value="ECO:0007669"/>
    <property type="project" value="UniProtKB-KW"/>
</dbReference>
<dbReference type="PROSITE" id="PS50157">
    <property type="entry name" value="ZINC_FINGER_C2H2_2"/>
    <property type="match status" value="6"/>
</dbReference>
<evidence type="ECO:0000256" key="4">
    <source>
        <dbReference type="ARBA" id="ARBA00022771"/>
    </source>
</evidence>
<dbReference type="FunFam" id="3.30.160.60:FF:000446">
    <property type="entry name" value="Zinc finger protein"/>
    <property type="match status" value="1"/>
</dbReference>
<proteinExistence type="predicted"/>
<dbReference type="FunFam" id="3.30.160.60:FF:000045">
    <property type="entry name" value="ZFP69 zinc finger protein B"/>
    <property type="match status" value="1"/>
</dbReference>
<evidence type="ECO:0000256" key="3">
    <source>
        <dbReference type="ARBA" id="ARBA00022737"/>
    </source>
</evidence>
<dbReference type="Pfam" id="PF00096">
    <property type="entry name" value="zf-C2H2"/>
    <property type="match status" value="3"/>
</dbReference>
<evidence type="ECO:0000259" key="9">
    <source>
        <dbReference type="PROSITE" id="PS50157"/>
    </source>
</evidence>
<evidence type="ECO:0000256" key="1">
    <source>
        <dbReference type="ARBA" id="ARBA00004123"/>
    </source>
</evidence>
<dbReference type="RefSeq" id="XP_028967569.1">
    <property type="nucleotide sequence ID" value="XM_029111736.1"/>
</dbReference>
<keyword evidence="5" id="KW-0862">Zinc</keyword>
<evidence type="ECO:0000256" key="2">
    <source>
        <dbReference type="ARBA" id="ARBA00022723"/>
    </source>
</evidence>
<dbReference type="PROSITE" id="PS00028">
    <property type="entry name" value="ZINC_FINGER_C2H2_1"/>
    <property type="match status" value="6"/>
</dbReference>
<dbReference type="PANTHER" id="PTHR16515:SF49">
    <property type="entry name" value="GASTRULA ZINC FINGER PROTEIN XLCGF49.1-LIKE-RELATED"/>
    <property type="match status" value="1"/>
</dbReference>
<dbReference type="Proteomes" id="UP000694867">
    <property type="component" value="Unplaced"/>
</dbReference>